<feature type="transmembrane region" description="Helical" evidence="4">
    <location>
        <begin position="163"/>
        <end position="184"/>
    </location>
</feature>
<dbReference type="SMART" id="SM00283">
    <property type="entry name" value="MA"/>
    <property type="match status" value="1"/>
</dbReference>
<dbReference type="SUPFAM" id="SSF58104">
    <property type="entry name" value="Methyl-accepting chemotaxis protein (MCP) signaling domain"/>
    <property type="match status" value="1"/>
</dbReference>
<sequence>MIVDALLRPRRSPVSADPTMPLDRLRRNGVIAWAVFGWASLALLLITDALLGAGAALGILLTGTVVNAAPTLMAMRGRFDAEARTLAGSIAAVIPALLVFLLRGHPWQMDGHMYFFVGMAGLVFLADWRPIALATIITAVHHISLEWIAPAWVFAGAGDLGRIAFHVVAVACQFLALAIVTILLERLLMQQQDALSRSREAAEAAEAGRKELEQAMQLARSAEARASQERRDRDEETTRLARERRGELMTLANAFEESVTTFVRDIEDASGKLEAAAVQLDAVAGDANRDATEASISTTAAATGMGQVASSIGTFSSTIASIADAADSQSRLTQDASSEAKLSVQTVTMLEEHAVEIEGFLADIRTIATRTNLLALNATIEAARAGEAGRGFAVVANEVKSLSAESARASDRIGALVSNIREGVVNTGDKLRSVSAAIGEVSAAASEIARTVGNQRNAAVEVDRGASSAAEMADDIRNRIDNVAKAVTTTSSLSGVVKSGAQALTVSSRNLRSSTDLFVTFLRSEGPPGIPSS</sequence>
<evidence type="ECO:0000256" key="4">
    <source>
        <dbReference type="SAM" id="Phobius"/>
    </source>
</evidence>
<dbReference type="RefSeq" id="WP_168134798.1">
    <property type="nucleotide sequence ID" value="NZ_JAAVJH010000006.1"/>
</dbReference>
<feature type="transmembrane region" description="Helical" evidence="4">
    <location>
        <begin position="83"/>
        <end position="102"/>
    </location>
</feature>
<dbReference type="Gene3D" id="1.10.287.950">
    <property type="entry name" value="Methyl-accepting chemotaxis protein"/>
    <property type="match status" value="1"/>
</dbReference>
<dbReference type="Pfam" id="PF00015">
    <property type="entry name" value="MCPsignal"/>
    <property type="match status" value="1"/>
</dbReference>
<evidence type="ECO:0000259" key="5">
    <source>
        <dbReference type="PROSITE" id="PS50111"/>
    </source>
</evidence>
<evidence type="ECO:0000256" key="2">
    <source>
        <dbReference type="PROSITE-ProRule" id="PRU00284"/>
    </source>
</evidence>
<dbReference type="PROSITE" id="PS50111">
    <property type="entry name" value="CHEMOTAXIS_TRANSDUC_2"/>
    <property type="match status" value="1"/>
</dbReference>
<keyword evidence="1 2" id="KW-0807">Transducer</keyword>
<keyword evidence="4" id="KW-0812">Transmembrane</keyword>
<evidence type="ECO:0000313" key="7">
    <source>
        <dbReference type="Proteomes" id="UP000732399"/>
    </source>
</evidence>
<feature type="compositionally biased region" description="Basic and acidic residues" evidence="3">
    <location>
        <begin position="222"/>
        <end position="240"/>
    </location>
</feature>
<dbReference type="InterPro" id="IPR004089">
    <property type="entry name" value="MCPsignal_dom"/>
</dbReference>
<organism evidence="6 7">
    <name type="scientific">Sphingomonas corticis</name>
    <dbReference type="NCBI Taxonomy" id="2722791"/>
    <lineage>
        <taxon>Bacteria</taxon>
        <taxon>Pseudomonadati</taxon>
        <taxon>Pseudomonadota</taxon>
        <taxon>Alphaproteobacteria</taxon>
        <taxon>Sphingomonadales</taxon>
        <taxon>Sphingomonadaceae</taxon>
        <taxon>Sphingomonas</taxon>
    </lineage>
</organism>
<dbReference type="PANTHER" id="PTHR32089">
    <property type="entry name" value="METHYL-ACCEPTING CHEMOTAXIS PROTEIN MCPB"/>
    <property type="match status" value="1"/>
</dbReference>
<reference evidence="6 7" key="1">
    <citation type="submission" date="2020-03" db="EMBL/GenBank/DDBJ databases">
        <authorList>
            <person name="Wang L."/>
            <person name="He N."/>
            <person name="Li Y."/>
            <person name="Fang Y."/>
            <person name="Zhang F."/>
        </authorList>
    </citation>
    <scope>NUCLEOTIDE SEQUENCE [LARGE SCALE GENOMIC DNA]</scope>
    <source>
        <strain evidence="6 7">36D10-4-7</strain>
    </source>
</reference>
<comment type="caution">
    <text evidence="6">The sequence shown here is derived from an EMBL/GenBank/DDBJ whole genome shotgun (WGS) entry which is preliminary data.</text>
</comment>
<feature type="domain" description="Methyl-accepting transducer" evidence="5">
    <location>
        <begin position="269"/>
        <end position="491"/>
    </location>
</feature>
<evidence type="ECO:0000256" key="1">
    <source>
        <dbReference type="ARBA" id="ARBA00023224"/>
    </source>
</evidence>
<feature type="region of interest" description="Disordered" evidence="3">
    <location>
        <begin position="218"/>
        <end position="240"/>
    </location>
</feature>
<dbReference type="PANTHER" id="PTHR32089:SF112">
    <property type="entry name" value="LYSOZYME-LIKE PROTEIN-RELATED"/>
    <property type="match status" value="1"/>
</dbReference>
<proteinExistence type="predicted"/>
<dbReference type="Proteomes" id="UP000732399">
    <property type="component" value="Unassembled WGS sequence"/>
</dbReference>
<evidence type="ECO:0000256" key="3">
    <source>
        <dbReference type="SAM" id="MobiDB-lite"/>
    </source>
</evidence>
<keyword evidence="7" id="KW-1185">Reference proteome</keyword>
<keyword evidence="4" id="KW-0472">Membrane</keyword>
<keyword evidence="4" id="KW-1133">Transmembrane helix</keyword>
<name>A0ABX1CSI4_9SPHN</name>
<feature type="transmembrane region" description="Helical" evidence="4">
    <location>
        <begin position="30"/>
        <end position="63"/>
    </location>
</feature>
<protein>
    <submittedName>
        <fullName evidence="6">Chemotaxis protein</fullName>
    </submittedName>
</protein>
<gene>
    <name evidence="6" type="ORF">HBH26_11730</name>
</gene>
<evidence type="ECO:0000313" key="6">
    <source>
        <dbReference type="EMBL" id="NJR79255.1"/>
    </source>
</evidence>
<accession>A0ABX1CSI4</accession>
<dbReference type="EMBL" id="JAAVJH010000006">
    <property type="protein sequence ID" value="NJR79255.1"/>
    <property type="molecule type" value="Genomic_DNA"/>
</dbReference>